<sequence length="207" mass="24446">MVDYFADRYFDEWYTVGIHPDKYADNYPIYFSAARGRVMGALPQVKDPRFQSLIKLLQPQQETDWSNLPEAELLQATRLIPLSAQREGNLVTITELQQKRFESMVDKAFLFAKNIVEKDRKKYVAWKELTIYWWEKEGSFFLPEVNEETEPTTLREKVLKSLEPKPKKKGKPSRLHLELKLLSPEEKLTLQRYTYQKGIINWEVAIS</sequence>
<dbReference type="EMBL" id="JAHQCS010000163">
    <property type="protein sequence ID" value="MBU9714104.1"/>
    <property type="molecule type" value="Genomic_DNA"/>
</dbReference>
<evidence type="ECO:0000313" key="1">
    <source>
        <dbReference type="EMBL" id="MBU9714104.1"/>
    </source>
</evidence>
<accession>A0ABS6JK89</accession>
<proteinExistence type="predicted"/>
<reference evidence="1 2" key="1">
    <citation type="submission" date="2021-06" db="EMBL/GenBank/DDBJ databases">
        <title>Bacillus sp. RD4P76, an endophyte from a halophyte.</title>
        <authorList>
            <person name="Sun J.-Q."/>
        </authorList>
    </citation>
    <scope>NUCLEOTIDE SEQUENCE [LARGE SCALE GENOMIC DNA]</scope>
    <source>
        <strain evidence="1 2">CGMCC 1.15917</strain>
    </source>
</reference>
<name>A0ABS6JK89_9BACI</name>
<dbReference type="Proteomes" id="UP000784880">
    <property type="component" value="Unassembled WGS sequence"/>
</dbReference>
<dbReference type="RefSeq" id="WP_217068431.1">
    <property type="nucleotide sequence ID" value="NZ_JAHQCS010000163.1"/>
</dbReference>
<organism evidence="1 2">
    <name type="scientific">Evansella tamaricis</name>
    <dbReference type="NCBI Taxonomy" id="2069301"/>
    <lineage>
        <taxon>Bacteria</taxon>
        <taxon>Bacillati</taxon>
        <taxon>Bacillota</taxon>
        <taxon>Bacilli</taxon>
        <taxon>Bacillales</taxon>
        <taxon>Bacillaceae</taxon>
        <taxon>Evansella</taxon>
    </lineage>
</organism>
<gene>
    <name evidence="1" type="ORF">KS419_20415</name>
</gene>
<evidence type="ECO:0000313" key="2">
    <source>
        <dbReference type="Proteomes" id="UP000784880"/>
    </source>
</evidence>
<keyword evidence="2" id="KW-1185">Reference proteome</keyword>
<protein>
    <submittedName>
        <fullName evidence="1">Uncharacterized protein</fullName>
    </submittedName>
</protein>
<comment type="caution">
    <text evidence="1">The sequence shown here is derived from an EMBL/GenBank/DDBJ whole genome shotgun (WGS) entry which is preliminary data.</text>
</comment>